<dbReference type="RefSeq" id="WP_318751210.1">
    <property type="nucleotide sequence ID" value="NZ_CP132508.1"/>
</dbReference>
<evidence type="ECO:0000313" key="2">
    <source>
        <dbReference type="EMBL" id="WPD19721.1"/>
    </source>
</evidence>
<keyword evidence="3" id="KW-1185">Reference proteome</keyword>
<gene>
    <name evidence="2" type="ORF">Q5761_03380</name>
</gene>
<proteinExistence type="predicted"/>
<dbReference type="SUPFAM" id="SSF52540">
    <property type="entry name" value="P-loop containing nucleoside triphosphate hydrolases"/>
    <property type="match status" value="1"/>
</dbReference>
<dbReference type="PANTHER" id="PTHR10605:SF56">
    <property type="entry name" value="BIFUNCTIONAL HEPARAN SULFATE N-DEACETYLASE_N-SULFOTRANSFERASE"/>
    <property type="match status" value="1"/>
</dbReference>
<dbReference type="Proteomes" id="UP001304683">
    <property type="component" value="Chromosome"/>
</dbReference>
<sequence>MRKPNFFIIGAPKCGTTSLARWLREHPKIYMSPWKEPRYFDRDLRTRFRIKEREYFALFKRATDEHLAVGEATVWYLYSQEAVPNIEREIPGARYIVMIRNPVEMAYSLHEQMVAHQVEHVYDFAKAWELSPVRRAGHGVSRWVAEPRLLDYQSVCMLGTQLERLFAIVPKERVLVLVLDDIKENPRREYLRVLAFLGVPDDNRTEFPVLNRAKRVRWRGFQRALLLALKAERVVRGKVGLPPQNSKVLWRLNDLNKKPRPRPPMPDELRARLEKFYSEEIRKLERLLERDFSNWFTTVKRDVAG</sequence>
<evidence type="ECO:0000256" key="1">
    <source>
        <dbReference type="ARBA" id="ARBA00022679"/>
    </source>
</evidence>
<dbReference type="InterPro" id="IPR037359">
    <property type="entry name" value="NST/OST"/>
</dbReference>
<evidence type="ECO:0000313" key="3">
    <source>
        <dbReference type="Proteomes" id="UP001304683"/>
    </source>
</evidence>
<dbReference type="Gene3D" id="3.40.50.300">
    <property type="entry name" value="P-loop containing nucleotide triphosphate hydrolases"/>
    <property type="match status" value="1"/>
</dbReference>
<organism evidence="2 3">
    <name type="scientific">Thermaerobacter composti</name>
    <dbReference type="NCBI Taxonomy" id="554949"/>
    <lineage>
        <taxon>Bacteria</taxon>
        <taxon>Bacillati</taxon>
        <taxon>Bacillota</taxon>
        <taxon>Clostridia</taxon>
        <taxon>Eubacteriales</taxon>
        <taxon>Clostridiales Family XVII. Incertae Sedis</taxon>
        <taxon>Thermaerobacter</taxon>
    </lineage>
</organism>
<dbReference type="EMBL" id="CP132508">
    <property type="protein sequence ID" value="WPD19721.1"/>
    <property type="molecule type" value="Genomic_DNA"/>
</dbReference>
<accession>A0ABZ0QQE7</accession>
<dbReference type="PANTHER" id="PTHR10605">
    <property type="entry name" value="HEPARAN SULFATE SULFOTRANSFERASE"/>
    <property type="match status" value="1"/>
</dbReference>
<reference evidence="2 3" key="1">
    <citation type="submission" date="2023-08" db="EMBL/GenBank/DDBJ databases">
        <title>Genome sequence of Thermaerobacter compostii strain Ins1, a spore-forming filamentous bacterium isolated from a deep geothermal reservoir.</title>
        <authorList>
            <person name="Bregnard D."/>
            <person name="Gonzalez D."/>
            <person name="Junier P."/>
        </authorList>
    </citation>
    <scope>NUCLEOTIDE SEQUENCE [LARGE SCALE GENOMIC DNA]</scope>
    <source>
        <strain evidence="2 3">Ins1</strain>
    </source>
</reference>
<dbReference type="InterPro" id="IPR027417">
    <property type="entry name" value="P-loop_NTPase"/>
</dbReference>
<keyword evidence="1" id="KW-0808">Transferase</keyword>
<dbReference type="Pfam" id="PF13469">
    <property type="entry name" value="Sulfotransfer_3"/>
    <property type="match status" value="1"/>
</dbReference>
<protein>
    <submittedName>
        <fullName evidence="2">Sulfotransferase domain-containing protein</fullName>
    </submittedName>
</protein>
<name>A0ABZ0QQE7_9FIRM</name>